<evidence type="ECO:0000256" key="1">
    <source>
        <dbReference type="ARBA" id="ARBA00001966"/>
    </source>
</evidence>
<feature type="domain" description="Radical SAM core" evidence="6">
    <location>
        <begin position="40"/>
        <end position="278"/>
    </location>
</feature>
<gene>
    <name evidence="7" type="primary">hemN_2</name>
    <name evidence="7" type="ORF">Pla110_34360</name>
</gene>
<dbReference type="SFLD" id="SFLDS00029">
    <property type="entry name" value="Radical_SAM"/>
    <property type="match status" value="1"/>
</dbReference>
<keyword evidence="7" id="KW-0560">Oxidoreductase</keyword>
<evidence type="ECO:0000256" key="4">
    <source>
        <dbReference type="ARBA" id="ARBA00023004"/>
    </source>
</evidence>
<dbReference type="GO" id="GO:0046872">
    <property type="term" value="F:metal ion binding"/>
    <property type="evidence" value="ECO:0007669"/>
    <property type="project" value="UniProtKB-KW"/>
</dbReference>
<dbReference type="Pfam" id="PF04055">
    <property type="entry name" value="Radical_SAM"/>
    <property type="match status" value="1"/>
</dbReference>
<evidence type="ECO:0000256" key="5">
    <source>
        <dbReference type="ARBA" id="ARBA00023014"/>
    </source>
</evidence>
<dbReference type="InterPro" id="IPR013785">
    <property type="entry name" value="Aldolase_TIM"/>
</dbReference>
<name>A0A518CR31_9PLAN</name>
<dbReference type="EC" id="1.3.98.3" evidence="7"/>
<dbReference type="GO" id="GO:0006779">
    <property type="term" value="P:porphyrin-containing compound biosynthetic process"/>
    <property type="evidence" value="ECO:0007669"/>
    <property type="project" value="TreeGrafter"/>
</dbReference>
<dbReference type="AlphaFoldDB" id="A0A518CR31"/>
<dbReference type="PROSITE" id="PS51918">
    <property type="entry name" value="RADICAL_SAM"/>
    <property type="match status" value="1"/>
</dbReference>
<keyword evidence="2" id="KW-0949">S-adenosyl-L-methionine</keyword>
<dbReference type="OrthoDB" id="9808022at2"/>
<dbReference type="GO" id="GO:0051539">
    <property type="term" value="F:4 iron, 4 sulfur cluster binding"/>
    <property type="evidence" value="ECO:0007669"/>
    <property type="project" value="TreeGrafter"/>
</dbReference>
<dbReference type="InterPro" id="IPR007197">
    <property type="entry name" value="rSAM"/>
</dbReference>
<keyword evidence="4" id="KW-0408">Iron</keyword>
<evidence type="ECO:0000313" key="8">
    <source>
        <dbReference type="Proteomes" id="UP000317178"/>
    </source>
</evidence>
<dbReference type="Gene3D" id="3.20.20.70">
    <property type="entry name" value="Aldolase class I"/>
    <property type="match status" value="1"/>
</dbReference>
<evidence type="ECO:0000256" key="3">
    <source>
        <dbReference type="ARBA" id="ARBA00022723"/>
    </source>
</evidence>
<dbReference type="InterPro" id="IPR006638">
    <property type="entry name" value="Elp3/MiaA/NifB-like_rSAM"/>
</dbReference>
<keyword evidence="3" id="KW-0479">Metal-binding</keyword>
<dbReference type="PANTHER" id="PTHR13932">
    <property type="entry name" value="COPROPORPHYRINIGEN III OXIDASE"/>
    <property type="match status" value="1"/>
</dbReference>
<dbReference type="SFLD" id="SFLDG01082">
    <property type="entry name" value="B12-binding_domain_containing"/>
    <property type="match status" value="1"/>
</dbReference>
<dbReference type="Pfam" id="PF06969">
    <property type="entry name" value="HemN_C"/>
    <property type="match status" value="1"/>
</dbReference>
<accession>A0A518CR31</accession>
<dbReference type="EMBL" id="CP036281">
    <property type="protein sequence ID" value="QDU81692.1"/>
    <property type="molecule type" value="Genomic_DNA"/>
</dbReference>
<organism evidence="7 8">
    <name type="scientific">Polystyrenella longa</name>
    <dbReference type="NCBI Taxonomy" id="2528007"/>
    <lineage>
        <taxon>Bacteria</taxon>
        <taxon>Pseudomonadati</taxon>
        <taxon>Planctomycetota</taxon>
        <taxon>Planctomycetia</taxon>
        <taxon>Planctomycetales</taxon>
        <taxon>Planctomycetaceae</taxon>
        <taxon>Polystyrenella</taxon>
    </lineage>
</organism>
<protein>
    <submittedName>
        <fullName evidence="7">Oxygen-independent coproporphyrinogen-III oxidase 1</fullName>
        <ecNumber evidence="7">1.3.98.3</ecNumber>
    </submittedName>
</protein>
<dbReference type="Proteomes" id="UP000317178">
    <property type="component" value="Chromosome"/>
</dbReference>
<keyword evidence="5" id="KW-0411">Iron-sulfur</keyword>
<dbReference type="SUPFAM" id="SSF102114">
    <property type="entry name" value="Radical SAM enzymes"/>
    <property type="match status" value="1"/>
</dbReference>
<dbReference type="PANTHER" id="PTHR13932:SF5">
    <property type="entry name" value="RADICAL S-ADENOSYL METHIONINE DOMAIN-CONTAINING PROTEIN 1, MITOCHONDRIAL"/>
    <property type="match status" value="1"/>
</dbReference>
<sequence length="435" mass="50477">MSTETAKTEVGSYFIANYPPFSLWRSDLRHEIESAYESEPDSSVPLGLYIHIPFCRKRCRFCYFRVYTQQNAKTIQDYVDALEKEFQMISQQPAVKGRKLKFVYFGGGTPSYLSSRQLLSLRDRLSEYLNWDDAEEVTFECEPGTLNEEKVKTLKEIGVTRVSLGVENFKDSILEENGRAHLSPEIHKAYGWIQDVGFPQVNIDLIAGMIGETDENWQNCLEKANEMRADNITVYQMELPFNTIISKEMKEESKESPIADWATKRRWVNEAIDWLGEKGYHVSSGNELVLNPETDRFVYRDNLWRGSDLLAAGVSSFGHLQGVHYQNYDKIEEYKEIVNEGRLPVNRAYRPTKHQMLIRELILQMKEGHISAKPFREKFGVEILEEFATPFQHQQETGFLTIDGDDITLTRKGLLQVDTLLPAYFEEDHREIRYT</sequence>
<dbReference type="SFLD" id="SFLDG01065">
    <property type="entry name" value="anaerobic_coproporphyrinogen-I"/>
    <property type="match status" value="1"/>
</dbReference>
<dbReference type="GO" id="GO:0005737">
    <property type="term" value="C:cytoplasm"/>
    <property type="evidence" value="ECO:0007669"/>
    <property type="project" value="TreeGrafter"/>
</dbReference>
<dbReference type="SMART" id="SM00729">
    <property type="entry name" value="Elp3"/>
    <property type="match status" value="1"/>
</dbReference>
<dbReference type="KEGG" id="plon:Pla110_34360"/>
<dbReference type="InterPro" id="IPR034505">
    <property type="entry name" value="Coproporphyrinogen-III_oxidase"/>
</dbReference>
<dbReference type="GO" id="GO:0051989">
    <property type="term" value="F:coproporphyrinogen dehydrogenase activity"/>
    <property type="evidence" value="ECO:0007669"/>
    <property type="project" value="UniProtKB-EC"/>
</dbReference>
<dbReference type="InterPro" id="IPR058240">
    <property type="entry name" value="rSAM_sf"/>
</dbReference>
<dbReference type="InterPro" id="IPR010723">
    <property type="entry name" value="HemN_C"/>
</dbReference>
<keyword evidence="8" id="KW-1185">Reference proteome</keyword>
<comment type="cofactor">
    <cofactor evidence="1">
        <name>[4Fe-4S] cluster</name>
        <dbReference type="ChEBI" id="CHEBI:49883"/>
    </cofactor>
</comment>
<evidence type="ECO:0000259" key="6">
    <source>
        <dbReference type="PROSITE" id="PS51918"/>
    </source>
</evidence>
<dbReference type="RefSeq" id="WP_144997250.1">
    <property type="nucleotide sequence ID" value="NZ_CP036281.1"/>
</dbReference>
<evidence type="ECO:0000313" key="7">
    <source>
        <dbReference type="EMBL" id="QDU81692.1"/>
    </source>
</evidence>
<proteinExistence type="predicted"/>
<evidence type="ECO:0000256" key="2">
    <source>
        <dbReference type="ARBA" id="ARBA00022691"/>
    </source>
</evidence>
<reference evidence="7 8" key="1">
    <citation type="submission" date="2019-02" db="EMBL/GenBank/DDBJ databases">
        <title>Deep-cultivation of Planctomycetes and their phenomic and genomic characterization uncovers novel biology.</title>
        <authorList>
            <person name="Wiegand S."/>
            <person name="Jogler M."/>
            <person name="Boedeker C."/>
            <person name="Pinto D."/>
            <person name="Vollmers J."/>
            <person name="Rivas-Marin E."/>
            <person name="Kohn T."/>
            <person name="Peeters S.H."/>
            <person name="Heuer A."/>
            <person name="Rast P."/>
            <person name="Oberbeckmann S."/>
            <person name="Bunk B."/>
            <person name="Jeske O."/>
            <person name="Meyerdierks A."/>
            <person name="Storesund J.E."/>
            <person name="Kallscheuer N."/>
            <person name="Luecker S."/>
            <person name="Lage O.M."/>
            <person name="Pohl T."/>
            <person name="Merkel B.J."/>
            <person name="Hornburger P."/>
            <person name="Mueller R.-W."/>
            <person name="Bruemmer F."/>
            <person name="Labrenz M."/>
            <person name="Spormann A.M."/>
            <person name="Op den Camp H."/>
            <person name="Overmann J."/>
            <person name="Amann R."/>
            <person name="Jetten M.S.M."/>
            <person name="Mascher T."/>
            <person name="Medema M.H."/>
            <person name="Devos D.P."/>
            <person name="Kaster A.-K."/>
            <person name="Ovreas L."/>
            <person name="Rohde M."/>
            <person name="Galperin M.Y."/>
            <person name="Jogler C."/>
        </authorList>
    </citation>
    <scope>NUCLEOTIDE SEQUENCE [LARGE SCALE GENOMIC DNA]</scope>
    <source>
        <strain evidence="7 8">Pla110</strain>
    </source>
</reference>